<evidence type="ECO:0000313" key="5">
    <source>
        <dbReference type="Proteomes" id="UP000637359"/>
    </source>
</evidence>
<evidence type="ECO:0000259" key="3">
    <source>
        <dbReference type="SMART" id="SM01007"/>
    </source>
</evidence>
<dbReference type="InterPro" id="IPR050197">
    <property type="entry name" value="Aldolase_class_II_sugar_metab"/>
</dbReference>
<keyword evidence="1" id="KW-0479">Metal-binding</keyword>
<dbReference type="Pfam" id="PF00596">
    <property type="entry name" value="Aldolase_II"/>
    <property type="match status" value="1"/>
</dbReference>
<comment type="caution">
    <text evidence="4">The sequence shown here is derived from an EMBL/GenBank/DDBJ whole genome shotgun (WGS) entry which is preliminary data.</text>
</comment>
<accession>A0A923RGS6</accession>
<organism evidence="4 5">
    <name type="scientific">Ornithinibacillus hominis</name>
    <dbReference type="NCBI Taxonomy" id="2763055"/>
    <lineage>
        <taxon>Bacteria</taxon>
        <taxon>Bacillati</taxon>
        <taxon>Bacillota</taxon>
        <taxon>Bacilli</taxon>
        <taxon>Bacillales</taxon>
        <taxon>Bacillaceae</taxon>
        <taxon>Ornithinibacillus</taxon>
    </lineage>
</organism>
<sequence length="202" mass="22789">MPLTSLEKKISDAIWIGKALFDRDKATGSSANMSFIHEGNIYITGSGTCFGNLTKEDFSVTSRDGEHLTGIKPSKELPLHKTLYDKDDSIQAVIHTHSFYSTLWSCLKHENERDIIPSYTPYLKMKIGTIGLVPYGKPGSETLFQYFKDRLHDSDGYILQNHGPVVGDKDLLSAFYALEELEESARIAWELRNDQKRANLIT</sequence>
<dbReference type="PANTHER" id="PTHR22789">
    <property type="entry name" value="FUCULOSE PHOSPHATE ALDOLASE"/>
    <property type="match status" value="1"/>
</dbReference>
<feature type="domain" description="Class II aldolase/adducin N-terminal" evidence="3">
    <location>
        <begin position="11"/>
        <end position="189"/>
    </location>
</feature>
<evidence type="ECO:0000313" key="4">
    <source>
        <dbReference type="EMBL" id="MBC5635768.1"/>
    </source>
</evidence>
<name>A0A923RGS6_9BACI</name>
<dbReference type="Proteomes" id="UP000637359">
    <property type="component" value="Unassembled WGS sequence"/>
</dbReference>
<dbReference type="PANTHER" id="PTHR22789:SF0">
    <property type="entry name" value="3-OXO-TETRONATE 4-PHOSPHATE DECARBOXYLASE-RELATED"/>
    <property type="match status" value="1"/>
</dbReference>
<dbReference type="GO" id="GO:0019323">
    <property type="term" value="P:pentose catabolic process"/>
    <property type="evidence" value="ECO:0007669"/>
    <property type="project" value="TreeGrafter"/>
</dbReference>
<gene>
    <name evidence="4" type="ORF">H8S33_02900</name>
</gene>
<keyword evidence="5" id="KW-1185">Reference proteome</keyword>
<dbReference type="InterPro" id="IPR001303">
    <property type="entry name" value="Aldolase_II/adducin_N"/>
</dbReference>
<dbReference type="Gene3D" id="3.40.225.10">
    <property type="entry name" value="Class II aldolase/adducin N-terminal domain"/>
    <property type="match status" value="1"/>
</dbReference>
<dbReference type="GO" id="GO:0016832">
    <property type="term" value="F:aldehyde-lyase activity"/>
    <property type="evidence" value="ECO:0007669"/>
    <property type="project" value="TreeGrafter"/>
</dbReference>
<reference evidence="4" key="1">
    <citation type="submission" date="2020-08" db="EMBL/GenBank/DDBJ databases">
        <title>Genome public.</title>
        <authorList>
            <person name="Liu C."/>
            <person name="Sun Q."/>
        </authorList>
    </citation>
    <scope>NUCLEOTIDE SEQUENCE</scope>
    <source>
        <strain evidence="4">BX22</strain>
    </source>
</reference>
<dbReference type="InterPro" id="IPR036409">
    <property type="entry name" value="Aldolase_II/adducin_N_sf"/>
</dbReference>
<dbReference type="SMART" id="SM01007">
    <property type="entry name" value="Aldolase_II"/>
    <property type="match status" value="1"/>
</dbReference>
<dbReference type="GO" id="GO:0046872">
    <property type="term" value="F:metal ion binding"/>
    <property type="evidence" value="ECO:0007669"/>
    <property type="project" value="UniProtKB-KW"/>
</dbReference>
<evidence type="ECO:0000256" key="2">
    <source>
        <dbReference type="ARBA" id="ARBA00023239"/>
    </source>
</evidence>
<proteinExistence type="predicted"/>
<dbReference type="GO" id="GO:0005829">
    <property type="term" value="C:cytosol"/>
    <property type="evidence" value="ECO:0007669"/>
    <property type="project" value="TreeGrafter"/>
</dbReference>
<evidence type="ECO:0000256" key="1">
    <source>
        <dbReference type="ARBA" id="ARBA00022723"/>
    </source>
</evidence>
<dbReference type="SUPFAM" id="SSF53639">
    <property type="entry name" value="AraD/HMP-PK domain-like"/>
    <property type="match status" value="1"/>
</dbReference>
<dbReference type="AlphaFoldDB" id="A0A923RGS6"/>
<keyword evidence="2" id="KW-0456">Lyase</keyword>
<dbReference type="EMBL" id="JACOOL010000001">
    <property type="protein sequence ID" value="MBC5635768.1"/>
    <property type="molecule type" value="Genomic_DNA"/>
</dbReference>
<protein>
    <submittedName>
        <fullName evidence="4">Class II aldolase/adducin family protein</fullName>
    </submittedName>
</protein>